<protein>
    <recommendedName>
        <fullName evidence="3">Secreted protein</fullName>
    </recommendedName>
</protein>
<evidence type="ECO:0000313" key="2">
    <source>
        <dbReference type="Proteomes" id="UP001153365"/>
    </source>
</evidence>
<comment type="caution">
    <text evidence="1">The sequence shown here is derived from an EMBL/GenBank/DDBJ whole genome shotgun (WGS) entry which is preliminary data.</text>
</comment>
<organism evidence="1 2">
    <name type="scientific">Phakopsora pachyrhizi</name>
    <name type="common">Asian soybean rust disease fungus</name>
    <dbReference type="NCBI Taxonomy" id="170000"/>
    <lineage>
        <taxon>Eukaryota</taxon>
        <taxon>Fungi</taxon>
        <taxon>Dikarya</taxon>
        <taxon>Basidiomycota</taxon>
        <taxon>Pucciniomycotina</taxon>
        <taxon>Pucciniomycetes</taxon>
        <taxon>Pucciniales</taxon>
        <taxon>Phakopsoraceae</taxon>
        <taxon>Phakopsora</taxon>
    </lineage>
</organism>
<proteinExistence type="predicted"/>
<sequence>MGFPTVWPYFILPTFPFLCTTSTTSPTMSLVVFNSISFSFQLQTPKLLSYATAFFLNSSMGFTTQSVTLPTLILAATRDKRLV</sequence>
<reference evidence="1" key="1">
    <citation type="submission" date="2022-06" db="EMBL/GenBank/DDBJ databases">
        <authorList>
            <consortium name="SYNGENTA / RWTH Aachen University"/>
        </authorList>
    </citation>
    <scope>NUCLEOTIDE SEQUENCE</scope>
</reference>
<dbReference type="AlphaFoldDB" id="A0AAV0BJU8"/>
<evidence type="ECO:0000313" key="1">
    <source>
        <dbReference type="EMBL" id="CAH7686713.1"/>
    </source>
</evidence>
<accession>A0AAV0BJU8</accession>
<gene>
    <name evidence="1" type="ORF">PPACK8108_LOCUS21407</name>
</gene>
<dbReference type="Proteomes" id="UP001153365">
    <property type="component" value="Unassembled WGS sequence"/>
</dbReference>
<dbReference type="EMBL" id="CALTRL010005809">
    <property type="protein sequence ID" value="CAH7686713.1"/>
    <property type="molecule type" value="Genomic_DNA"/>
</dbReference>
<name>A0AAV0BJU8_PHAPC</name>
<evidence type="ECO:0008006" key="3">
    <source>
        <dbReference type="Google" id="ProtNLM"/>
    </source>
</evidence>
<keyword evidence="2" id="KW-1185">Reference proteome</keyword>